<dbReference type="InterPro" id="IPR006638">
    <property type="entry name" value="Elp3/MiaA/NifB-like_rSAM"/>
</dbReference>
<dbReference type="Gene3D" id="1.10.10.920">
    <property type="match status" value="1"/>
</dbReference>
<feature type="binding site" evidence="16">
    <location>
        <position position="177"/>
    </location>
    <ligand>
        <name>S-adenosyl-L-methionine</name>
        <dbReference type="ChEBI" id="CHEBI:59789"/>
        <label>2</label>
    </ligand>
</feature>
<proteinExistence type="inferred from homology"/>
<keyword evidence="11 15" id="KW-0411">Iron-sulfur</keyword>
<dbReference type="AlphaFoldDB" id="A0A933L2D2"/>
<feature type="binding site" evidence="16">
    <location>
        <begin position="62"/>
        <end position="64"/>
    </location>
    <ligand>
        <name>S-adenosyl-L-methionine</name>
        <dbReference type="ChEBI" id="CHEBI:59789"/>
        <label>2</label>
    </ligand>
</feature>
<keyword evidence="12 15" id="KW-0627">Porphyrin biosynthesis</keyword>
<feature type="binding site" evidence="16">
    <location>
        <position position="202"/>
    </location>
    <ligand>
        <name>S-adenosyl-L-methionine</name>
        <dbReference type="ChEBI" id="CHEBI:59789"/>
        <label>2</label>
    </ligand>
</feature>
<protein>
    <recommendedName>
        <fullName evidence="15">Coproporphyrinogen-III oxidase</fullName>
        <ecNumber evidence="15">1.3.98.3</ecNumber>
    </recommendedName>
</protein>
<keyword evidence="8 15" id="KW-0479">Metal-binding</keyword>
<comment type="caution">
    <text evidence="19">The sequence shown here is derived from an EMBL/GenBank/DDBJ whole genome shotgun (WGS) entry which is preliminary data.</text>
</comment>
<organism evidence="19 20">
    <name type="scientific">Devosia nanyangense</name>
    <dbReference type="NCBI Taxonomy" id="1228055"/>
    <lineage>
        <taxon>Bacteria</taxon>
        <taxon>Pseudomonadati</taxon>
        <taxon>Pseudomonadota</taxon>
        <taxon>Alphaproteobacteria</taxon>
        <taxon>Hyphomicrobiales</taxon>
        <taxon>Devosiaceae</taxon>
        <taxon>Devosia</taxon>
    </lineage>
</organism>
<evidence type="ECO:0000313" key="20">
    <source>
        <dbReference type="Proteomes" id="UP000782610"/>
    </source>
</evidence>
<comment type="similarity">
    <text evidence="3 15">Belongs to the anaerobic coproporphyrinogen-III oxidase family.</text>
</comment>
<comment type="subcellular location">
    <subcellularLocation>
        <location evidence="1 15">Cytoplasm</location>
    </subcellularLocation>
</comment>
<dbReference type="PANTHER" id="PTHR13932">
    <property type="entry name" value="COPROPORPHYRINIGEN III OXIDASE"/>
    <property type="match status" value="1"/>
</dbReference>
<evidence type="ECO:0000256" key="16">
    <source>
        <dbReference type="PIRSR" id="PIRSR000167-1"/>
    </source>
</evidence>
<name>A0A933L2D2_9HYPH</name>
<dbReference type="GO" id="GO:0004109">
    <property type="term" value="F:coproporphyrinogen oxidase activity"/>
    <property type="evidence" value="ECO:0007669"/>
    <property type="project" value="InterPro"/>
</dbReference>
<keyword evidence="10 15" id="KW-0408">Iron</keyword>
<evidence type="ECO:0000313" key="19">
    <source>
        <dbReference type="EMBL" id="MBI4922693.1"/>
    </source>
</evidence>
<evidence type="ECO:0000256" key="9">
    <source>
        <dbReference type="ARBA" id="ARBA00023002"/>
    </source>
</evidence>
<dbReference type="PROSITE" id="PS51918">
    <property type="entry name" value="RADICAL_SAM"/>
    <property type="match status" value="1"/>
</dbReference>
<dbReference type="SFLD" id="SFLDG01065">
    <property type="entry name" value="anaerobic_coproporphyrinogen-I"/>
    <property type="match status" value="1"/>
</dbReference>
<keyword evidence="7 15" id="KW-0949">S-adenosyl-L-methionine</keyword>
<comment type="catalytic activity">
    <reaction evidence="14 15">
        <text>coproporphyrinogen III + 2 S-adenosyl-L-methionine = protoporphyrinogen IX + 2 5'-deoxyadenosine + 2 L-methionine + 2 CO2</text>
        <dbReference type="Rhea" id="RHEA:15425"/>
        <dbReference type="ChEBI" id="CHEBI:16526"/>
        <dbReference type="ChEBI" id="CHEBI:17319"/>
        <dbReference type="ChEBI" id="CHEBI:57307"/>
        <dbReference type="ChEBI" id="CHEBI:57309"/>
        <dbReference type="ChEBI" id="CHEBI:57844"/>
        <dbReference type="ChEBI" id="CHEBI:59789"/>
        <dbReference type="EC" id="1.3.98.3"/>
    </reaction>
</comment>
<feature type="binding site" evidence="16">
    <location>
        <position position="236"/>
    </location>
    <ligand>
        <name>S-adenosyl-L-methionine</name>
        <dbReference type="ChEBI" id="CHEBI:59789"/>
        <label>2</label>
    </ligand>
</feature>
<evidence type="ECO:0000256" key="2">
    <source>
        <dbReference type="ARBA" id="ARBA00004785"/>
    </source>
</evidence>
<feature type="binding site" evidence="16">
    <location>
        <position position="165"/>
    </location>
    <ligand>
        <name>S-adenosyl-L-methionine</name>
        <dbReference type="ChEBI" id="CHEBI:59789"/>
        <label>2</label>
    </ligand>
</feature>
<evidence type="ECO:0000256" key="12">
    <source>
        <dbReference type="ARBA" id="ARBA00023244"/>
    </source>
</evidence>
<feature type="binding site" evidence="17">
    <location>
        <position position="63"/>
    </location>
    <ligand>
        <name>[4Fe-4S] cluster</name>
        <dbReference type="ChEBI" id="CHEBI:49883"/>
        <note>4Fe-4S-S-AdoMet</note>
    </ligand>
</feature>
<dbReference type="EC" id="1.3.98.3" evidence="15"/>
<dbReference type="InterPro" id="IPR023404">
    <property type="entry name" value="rSAM_horseshoe"/>
</dbReference>
<feature type="binding site" evidence="17">
    <location>
        <position position="60"/>
    </location>
    <ligand>
        <name>[4Fe-4S] cluster</name>
        <dbReference type="ChEBI" id="CHEBI:49883"/>
        <note>4Fe-4S-S-AdoMet</note>
    </ligand>
</feature>
<keyword evidence="5 15" id="KW-0004">4Fe-4S</keyword>
<comment type="subunit">
    <text evidence="4">Monomer.</text>
</comment>
<dbReference type="GO" id="GO:0051989">
    <property type="term" value="F:coproporphyrinogen dehydrogenase activity"/>
    <property type="evidence" value="ECO:0007669"/>
    <property type="project" value="UniProtKB-EC"/>
</dbReference>
<evidence type="ECO:0000256" key="7">
    <source>
        <dbReference type="ARBA" id="ARBA00022691"/>
    </source>
</evidence>
<evidence type="ECO:0000256" key="14">
    <source>
        <dbReference type="ARBA" id="ARBA00048321"/>
    </source>
</evidence>
<feature type="binding site" evidence="17">
    <location>
        <position position="56"/>
    </location>
    <ligand>
        <name>[4Fe-4S] cluster</name>
        <dbReference type="ChEBI" id="CHEBI:49883"/>
        <note>4Fe-4S-S-AdoMet</note>
    </ligand>
</feature>
<evidence type="ECO:0000256" key="11">
    <source>
        <dbReference type="ARBA" id="ARBA00023014"/>
    </source>
</evidence>
<dbReference type="SMART" id="SM00729">
    <property type="entry name" value="Elp3"/>
    <property type="match status" value="1"/>
</dbReference>
<gene>
    <name evidence="19" type="primary">hemN</name>
    <name evidence="19" type="ORF">HY834_13180</name>
</gene>
<evidence type="ECO:0000259" key="18">
    <source>
        <dbReference type="PROSITE" id="PS51918"/>
    </source>
</evidence>
<sequence length="447" mass="48437">MERELIERYSRPVPRYTSYPTAPHFHAGVGNDLYRSWLRALPAEAGLSLYLHIPYCDRLCWFCGCHTKQTLRYEPIATYLTALFAEIEAVAAEARGKVVAVHFGGGSPSMLKPDDIIALDAQLRANFAFADKLEYSIEMDPNDMDEARYDALGAIGITRASLGVQDFDPRVQAAVNRIQSFEQTRDVVMAMRKRGVGSVNLDVLYGLPHQTVASVLSTVEQVLSLDPDRVAAFGYAHVPWMKTHQKMIDEAALPDIHGRFEQARAAGAALVAAGYQAVGMDHYAKPADSLAVAARRGVLHRNFQGYTTDAATALIGLGASAISQLPGGYAQNIVATGEYQKAANASGLAIAKGFALEAGDRVRAYVIERLMCDFGVSRPGLVAQFGPLAAPILAEMELAVANDRDGLVEFRGDLFAVRDKGQPFVRSIAAVFDARLLVAGARYSLAV</sequence>
<evidence type="ECO:0000256" key="15">
    <source>
        <dbReference type="PIRNR" id="PIRNR000167"/>
    </source>
</evidence>
<evidence type="ECO:0000256" key="5">
    <source>
        <dbReference type="ARBA" id="ARBA00022485"/>
    </source>
</evidence>
<dbReference type="InterPro" id="IPR034505">
    <property type="entry name" value="Coproporphyrinogen-III_oxidase"/>
</dbReference>
<dbReference type="GO" id="GO:0005737">
    <property type="term" value="C:cytoplasm"/>
    <property type="evidence" value="ECO:0007669"/>
    <property type="project" value="UniProtKB-SubCell"/>
</dbReference>
<comment type="cofactor">
    <cofactor evidence="15 17">
        <name>[4Fe-4S] cluster</name>
        <dbReference type="ChEBI" id="CHEBI:49883"/>
    </cofactor>
    <text evidence="15 17">Binds 1 [4Fe-4S] cluster. The cluster is coordinated with 3 cysteines and an exchangeable S-adenosyl-L-methionine.</text>
</comment>
<dbReference type="PIRSF" id="PIRSF000167">
    <property type="entry name" value="HemN"/>
    <property type="match status" value="1"/>
</dbReference>
<dbReference type="Pfam" id="PF04055">
    <property type="entry name" value="Radical_SAM"/>
    <property type="match status" value="1"/>
</dbReference>
<dbReference type="Proteomes" id="UP000782610">
    <property type="component" value="Unassembled WGS sequence"/>
</dbReference>
<evidence type="ECO:0000256" key="6">
    <source>
        <dbReference type="ARBA" id="ARBA00022490"/>
    </source>
</evidence>
<dbReference type="GO" id="GO:0051539">
    <property type="term" value="F:4 iron, 4 sulfur cluster binding"/>
    <property type="evidence" value="ECO:0007669"/>
    <property type="project" value="UniProtKB-KW"/>
</dbReference>
<comment type="function">
    <text evidence="13">Involved in the heme biosynthesis. Catalyzes the anaerobic oxidative decarboxylation of propionate groups of rings A and B of coproporphyrinogen III to yield the vinyl groups in protoporphyrinogen IX.</text>
</comment>
<feature type="domain" description="Radical SAM core" evidence="18">
    <location>
        <begin position="41"/>
        <end position="273"/>
    </location>
</feature>
<evidence type="ECO:0000256" key="10">
    <source>
        <dbReference type="ARBA" id="ARBA00023004"/>
    </source>
</evidence>
<dbReference type="GO" id="GO:0046872">
    <property type="term" value="F:metal ion binding"/>
    <property type="evidence" value="ECO:0007669"/>
    <property type="project" value="UniProtKB-KW"/>
</dbReference>
<dbReference type="SUPFAM" id="SSF102114">
    <property type="entry name" value="Radical SAM enzymes"/>
    <property type="match status" value="1"/>
</dbReference>
<evidence type="ECO:0000256" key="1">
    <source>
        <dbReference type="ARBA" id="ARBA00004496"/>
    </source>
</evidence>
<dbReference type="SFLD" id="SFLDS00029">
    <property type="entry name" value="Radical_SAM"/>
    <property type="match status" value="1"/>
</dbReference>
<evidence type="ECO:0000256" key="4">
    <source>
        <dbReference type="ARBA" id="ARBA00011245"/>
    </source>
</evidence>
<dbReference type="CDD" id="cd01335">
    <property type="entry name" value="Radical_SAM"/>
    <property type="match status" value="1"/>
</dbReference>
<comment type="pathway">
    <text evidence="2 15">Porphyrin-containing compound metabolism; protoporphyrin-IX biosynthesis; protoporphyrinogen-IX from coproporphyrinogen-III (AdoMet route): step 1/1.</text>
</comment>
<feature type="binding site" evidence="16">
    <location>
        <position position="322"/>
    </location>
    <ligand>
        <name>S-adenosyl-L-methionine</name>
        <dbReference type="ChEBI" id="CHEBI:59789"/>
        <label>1</label>
    </ligand>
</feature>
<keyword evidence="9 15" id="KW-0560">Oxidoreductase</keyword>
<keyword evidence="6 15" id="KW-0963">Cytoplasm</keyword>
<evidence type="ECO:0000256" key="3">
    <source>
        <dbReference type="ARBA" id="ARBA00005493"/>
    </source>
</evidence>
<dbReference type="InterPro" id="IPR007197">
    <property type="entry name" value="rSAM"/>
</dbReference>
<feature type="binding site" evidence="16">
    <location>
        <position position="138"/>
    </location>
    <ligand>
        <name>S-adenosyl-L-methionine</name>
        <dbReference type="ChEBI" id="CHEBI:59789"/>
        <label>1</label>
    </ligand>
</feature>
<reference evidence="19" key="1">
    <citation type="submission" date="2020-07" db="EMBL/GenBank/DDBJ databases">
        <title>Huge and variable diversity of episymbiotic CPR bacteria and DPANN archaea in groundwater ecosystems.</title>
        <authorList>
            <person name="He C.Y."/>
            <person name="Keren R."/>
            <person name="Whittaker M."/>
            <person name="Farag I.F."/>
            <person name="Doudna J."/>
            <person name="Cate J.H.D."/>
            <person name="Banfield J.F."/>
        </authorList>
    </citation>
    <scope>NUCLEOTIDE SEQUENCE</scope>
    <source>
        <strain evidence="19">NC_groundwater_1586_Pr3_B-0.1um_66_15</strain>
    </source>
</reference>
<dbReference type="InterPro" id="IPR004558">
    <property type="entry name" value="Coprogen_oxidase_HemN"/>
</dbReference>
<accession>A0A933L2D2</accession>
<dbReference type="EMBL" id="JACRAF010000036">
    <property type="protein sequence ID" value="MBI4922693.1"/>
    <property type="molecule type" value="Genomic_DNA"/>
</dbReference>
<evidence type="ECO:0000256" key="8">
    <source>
        <dbReference type="ARBA" id="ARBA00022723"/>
    </source>
</evidence>
<evidence type="ECO:0000256" key="13">
    <source>
        <dbReference type="ARBA" id="ARBA00024295"/>
    </source>
</evidence>
<dbReference type="InterPro" id="IPR058240">
    <property type="entry name" value="rSAM_sf"/>
</dbReference>
<dbReference type="NCBIfam" id="TIGR00538">
    <property type="entry name" value="hemN"/>
    <property type="match status" value="1"/>
</dbReference>
<dbReference type="GO" id="GO:0006782">
    <property type="term" value="P:protoporphyrinogen IX biosynthetic process"/>
    <property type="evidence" value="ECO:0007669"/>
    <property type="project" value="TreeGrafter"/>
</dbReference>
<dbReference type="PANTHER" id="PTHR13932:SF6">
    <property type="entry name" value="OXYGEN-INDEPENDENT COPROPORPHYRINOGEN III OXIDASE"/>
    <property type="match status" value="1"/>
</dbReference>
<feature type="binding site" evidence="16">
    <location>
        <position position="105"/>
    </location>
    <ligand>
        <name>S-adenosyl-L-methionine</name>
        <dbReference type="ChEBI" id="CHEBI:59789"/>
        <label>1</label>
    </ligand>
</feature>
<dbReference type="Gene3D" id="3.80.30.20">
    <property type="entry name" value="tm_1862 like domain"/>
    <property type="match status" value="1"/>
</dbReference>
<evidence type="ECO:0000256" key="17">
    <source>
        <dbReference type="PIRSR" id="PIRSR000167-2"/>
    </source>
</evidence>
<feature type="binding site" evidence="16">
    <location>
        <position position="50"/>
    </location>
    <ligand>
        <name>S-adenosyl-L-methionine</name>
        <dbReference type="ChEBI" id="CHEBI:59789"/>
        <label>1</label>
    </ligand>
</feature>